<dbReference type="InterPro" id="IPR000641">
    <property type="entry name" value="CbxX/CfxQ"/>
</dbReference>
<dbReference type="InterPro" id="IPR003593">
    <property type="entry name" value="AAA+_ATPase"/>
</dbReference>
<dbReference type="InterPro" id="IPR041627">
    <property type="entry name" value="AAA_lid_6"/>
</dbReference>
<feature type="compositionally biased region" description="Gly residues" evidence="4">
    <location>
        <begin position="92"/>
        <end position="104"/>
    </location>
</feature>
<dbReference type="PANTHER" id="PTHR43392">
    <property type="entry name" value="AAA-TYPE ATPASE FAMILY PROTEIN / ANKYRIN REPEAT FAMILY PROTEIN"/>
    <property type="match status" value="1"/>
</dbReference>
<protein>
    <submittedName>
        <fullName evidence="6">AAA family ATPase</fullName>
    </submittedName>
</protein>
<feature type="compositionally biased region" description="Pro residues" evidence="4">
    <location>
        <begin position="206"/>
        <end position="241"/>
    </location>
</feature>
<dbReference type="InterPro" id="IPR050773">
    <property type="entry name" value="CbxX/CfxQ_RuBisCO_ESX"/>
</dbReference>
<feature type="domain" description="AAA+ ATPase" evidence="5">
    <location>
        <begin position="1187"/>
        <end position="1327"/>
    </location>
</feature>
<dbReference type="CDD" id="cd00009">
    <property type="entry name" value="AAA"/>
    <property type="match status" value="3"/>
</dbReference>
<evidence type="ECO:0000313" key="7">
    <source>
        <dbReference type="Proteomes" id="UP001597542"/>
    </source>
</evidence>
<dbReference type="RefSeq" id="WP_344284746.1">
    <property type="nucleotide sequence ID" value="NZ_BAAAHV010000022.1"/>
</dbReference>
<evidence type="ECO:0000313" key="6">
    <source>
        <dbReference type="EMBL" id="MFD2486258.1"/>
    </source>
</evidence>
<feature type="compositionally biased region" description="Gly residues" evidence="4">
    <location>
        <begin position="137"/>
        <end position="149"/>
    </location>
</feature>
<accession>A0ABW5IAH7</accession>
<gene>
    <name evidence="6" type="ORF">ACFSUT_38700</name>
</gene>
<feature type="compositionally biased region" description="Pro residues" evidence="4">
    <location>
        <begin position="177"/>
        <end position="196"/>
    </location>
</feature>
<evidence type="ECO:0000256" key="1">
    <source>
        <dbReference type="ARBA" id="ARBA00010378"/>
    </source>
</evidence>
<feature type="domain" description="AAA+ ATPase" evidence="5">
    <location>
        <begin position="908"/>
        <end position="1046"/>
    </location>
</feature>
<comment type="caution">
    <text evidence="6">The sequence shown here is derived from an EMBL/GenBank/DDBJ whole genome shotgun (WGS) entry which is preliminary data.</text>
</comment>
<evidence type="ECO:0000259" key="5">
    <source>
        <dbReference type="SMART" id="SM00382"/>
    </source>
</evidence>
<organism evidence="6 7">
    <name type="scientific">Amycolatopsis albidoflavus</name>
    <dbReference type="NCBI Taxonomy" id="102226"/>
    <lineage>
        <taxon>Bacteria</taxon>
        <taxon>Bacillati</taxon>
        <taxon>Actinomycetota</taxon>
        <taxon>Actinomycetes</taxon>
        <taxon>Pseudonocardiales</taxon>
        <taxon>Pseudonocardiaceae</taxon>
        <taxon>Amycolatopsis</taxon>
    </lineage>
</organism>
<dbReference type="Gene3D" id="1.10.8.60">
    <property type="match status" value="3"/>
</dbReference>
<dbReference type="Pfam" id="PF17866">
    <property type="entry name" value="AAA_lid_6"/>
    <property type="match status" value="3"/>
</dbReference>
<dbReference type="SUPFAM" id="SSF52540">
    <property type="entry name" value="P-loop containing nucleoside triphosphate hydrolases"/>
    <property type="match status" value="3"/>
</dbReference>
<reference evidence="7" key="1">
    <citation type="journal article" date="2019" name="Int. J. Syst. Evol. Microbiol.">
        <title>The Global Catalogue of Microorganisms (GCM) 10K type strain sequencing project: providing services to taxonomists for standard genome sequencing and annotation.</title>
        <authorList>
            <consortium name="The Broad Institute Genomics Platform"/>
            <consortium name="The Broad Institute Genome Sequencing Center for Infectious Disease"/>
            <person name="Wu L."/>
            <person name="Ma J."/>
        </authorList>
    </citation>
    <scope>NUCLEOTIDE SEQUENCE [LARGE SCALE GENOMIC DNA]</scope>
    <source>
        <strain evidence="7">CGMCC 4.7638</strain>
    </source>
</reference>
<name>A0ABW5IAH7_9PSEU</name>
<dbReference type="Proteomes" id="UP001597542">
    <property type="component" value="Unassembled WGS sequence"/>
</dbReference>
<dbReference type="InterPro" id="IPR027417">
    <property type="entry name" value="P-loop_NTPase"/>
</dbReference>
<comment type="similarity">
    <text evidence="1">Belongs to the CbxX/CfxQ family.</text>
</comment>
<feature type="compositionally biased region" description="Pro residues" evidence="4">
    <location>
        <begin position="67"/>
        <end position="78"/>
    </location>
</feature>
<feature type="region of interest" description="Disordered" evidence="4">
    <location>
        <begin position="280"/>
        <end position="310"/>
    </location>
</feature>
<dbReference type="SMART" id="SM00382">
    <property type="entry name" value="AAA"/>
    <property type="match status" value="3"/>
</dbReference>
<dbReference type="EMBL" id="JBHUKQ010000019">
    <property type="protein sequence ID" value="MFD2486258.1"/>
    <property type="molecule type" value="Genomic_DNA"/>
</dbReference>
<feature type="domain" description="AAA+ ATPase" evidence="5">
    <location>
        <begin position="630"/>
        <end position="768"/>
    </location>
</feature>
<evidence type="ECO:0000256" key="3">
    <source>
        <dbReference type="ARBA" id="ARBA00022840"/>
    </source>
</evidence>
<keyword evidence="3" id="KW-0067">ATP-binding</keyword>
<keyword evidence="7" id="KW-1185">Reference proteome</keyword>
<evidence type="ECO:0000256" key="4">
    <source>
        <dbReference type="SAM" id="MobiDB-lite"/>
    </source>
</evidence>
<dbReference type="PANTHER" id="PTHR43392:SF2">
    <property type="entry name" value="AAA-TYPE ATPASE FAMILY PROTEIN _ ANKYRIN REPEAT FAMILY PROTEIN"/>
    <property type="match status" value="1"/>
</dbReference>
<dbReference type="Gene3D" id="3.40.50.300">
    <property type="entry name" value="P-loop containing nucleotide triphosphate hydrolases"/>
    <property type="match status" value="3"/>
</dbReference>
<dbReference type="PRINTS" id="PR00819">
    <property type="entry name" value="CBXCFQXSUPER"/>
</dbReference>
<dbReference type="Pfam" id="PF00004">
    <property type="entry name" value="AAA"/>
    <property type="match status" value="3"/>
</dbReference>
<feature type="region of interest" description="Disordered" evidence="4">
    <location>
        <begin position="45"/>
        <end position="244"/>
    </location>
</feature>
<dbReference type="InterPro" id="IPR003959">
    <property type="entry name" value="ATPase_AAA_core"/>
</dbReference>
<keyword evidence="2" id="KW-0547">Nucleotide-binding</keyword>
<evidence type="ECO:0000256" key="2">
    <source>
        <dbReference type="ARBA" id="ARBA00022741"/>
    </source>
</evidence>
<sequence>MTRAGWDAFQAAQSEAAAGRTAALTGPDGVGWLLVPGQAWQRRLPDGNWQYTQPPSDPGYRGTSRLVPPPGTPAPGVPAPGGYGAPQQYPGGQQGYPGQGGGGGPRPPYPGPQGNPGGFAGPQGNPGYAGPPSPQGTPGGYPGPQGTPGGYPAPQGNPGGFAGPPAPQGNPGGYNGPPSPPQGYRPPQPGFPPAPQGGPWSGQVPAQPPPAAPAPSGPQSPAAPAPSGPLPVAPAPNPAQPPQIRVESLGQTGMFVAGTESMAEFVARATRVVAWADATRHGTANGPGEPPPPEPERPGSDGSGNNVLGDMARHSRSVTLDLLAAGNRMWQRKEQSRYEKAYEEWQTAYAEWEKREAARMTAGTKQPNPFILLVGEANTGQRRFTRAMKASLTEAEVGFDTAEFFDCAALLAEYADDPVERSVPATINDIENGGSALLLAERVDALFEKDLAATVRMLRNYARDQDSCRLIILDGTEKVLEQLSTEAPDLVQTMLQYRLPRFDRPAEAAALLDVLARERSFGLPGDVRDRLAALAKEPSARTVEALLDAASRQAISRGAMPGSRIEIGHPDIEPLVAAAGQRGGSSIEELLAELDGMIGLDAVKERVRSLTSEMTIDARRREAGMKVAVRSRHLLLTGNPGTAKTTVARLLGKIYRALGALPKGHVVEVTRTDLVGEYVGQTSLKTRAAVQRAVGGVLFLDEAYNLVNDKDDDFGREAVAELLVQMENHREDLVVFAAGYPKEMDAFLESNSGLRSRFAGTIEFPDYSNDELAQIFRAMAKGQGYELSADLLAALPEAVRRIPRGRGFANGRSARVLLEAAIGKQSTRLTTDGGADLVTLVAADLPGPGESGVGAVDDSGPRRSLPELLAELDAMIGLDSVKQRVRSMVDEMAVDARRRDAGMKVAVRSRHLLFTGNPGTAKTTVSRLVGQIYRELGVLPSGHLVEVGRGDLVAEFTGQTAPKTREVCERAAGGVLFIDEAYNLVRDDNDDYGKEAVTELLVQMENHREDLVVFVAGYPKQMDEFLESNPGLRSRFSGRIEFPDYSNDELAGIFAVMAKSQGYELSADLSAALPEAIRRIPRGRGFANGRSARGLLEAAISGQSSRLAAAPDTPSDQLAVLVAADLPGEAGVAVSDDAGPRRGLDDLLAELDGMIGLDEVKSQVRALVAETRLDARRRKAGLPVGARSRHLVFTGNPGTAKTTVARLMGQLYRELGVLPSGHLVEVARPDLVGEYIGQTAPKTREVCERAIGGLLFIDEAYNLVQTYSNGTDFGSEAVAELLVQMENHREDLIVIAAGYPADMDRFLDANAGLRSRFGATVHFADYDNAQLAAIFTAMAGKQGYRLDAGLAEALPGFMAGLDRGTGFANGRSARGLLERAIRAQAMRLAGPDVDLEALDDAELTLLTVPDVSTAE</sequence>
<proteinExistence type="inferred from homology"/>